<sequence>SINQWSQVTFASYAPFRGRAVVVGDTIYAVHALMVEHIIAFSFKMDKGEHGCITYSLSPLFTLRGLEIACPPVPFCELKTGRKTHDQDHTSTIHPVNIKGRDWFFLEFCFTPECGDHEPIEGDIMTSMNQPKQEEITLNEHEPTKDENVLMWEVARSEFLARRVKERGQERSQAGVTAM</sequence>
<evidence type="ECO:0000313" key="1">
    <source>
        <dbReference type="EMBL" id="BBN68219.1"/>
    </source>
</evidence>
<organism evidence="1">
    <name type="scientific">Prunus dulcis</name>
    <name type="common">Almond</name>
    <name type="synonym">Amygdalus dulcis</name>
    <dbReference type="NCBI Taxonomy" id="3755"/>
    <lineage>
        <taxon>Eukaryota</taxon>
        <taxon>Viridiplantae</taxon>
        <taxon>Streptophyta</taxon>
        <taxon>Embryophyta</taxon>
        <taxon>Tracheophyta</taxon>
        <taxon>Spermatophyta</taxon>
        <taxon>Magnoliopsida</taxon>
        <taxon>eudicotyledons</taxon>
        <taxon>Gunneridae</taxon>
        <taxon>Pentapetalae</taxon>
        <taxon>rosids</taxon>
        <taxon>fabids</taxon>
        <taxon>Rosales</taxon>
        <taxon>Rosaceae</taxon>
        <taxon>Amygdaloideae</taxon>
        <taxon>Amygdaleae</taxon>
        <taxon>Prunus</taxon>
    </lineage>
</organism>
<proteinExistence type="predicted"/>
<protein>
    <submittedName>
        <fullName evidence="1">Uncharacterized protein</fullName>
    </submittedName>
</protein>
<name>A0A5H2XMS9_PRUDU</name>
<dbReference type="EMBL" id="AP020674">
    <property type="protein sequence ID" value="BBN68219.1"/>
    <property type="molecule type" value="Genomic_DNA"/>
</dbReference>
<feature type="non-terminal residue" evidence="1">
    <location>
        <position position="1"/>
    </location>
</feature>
<gene>
    <name evidence="1" type="ORF">Prudu_337S000500</name>
</gene>
<reference evidence="1" key="1">
    <citation type="journal article" date="2019" name="Science">
        <title>Mutation of a bHLH transcription factor allowed almond domestication.</title>
        <authorList>
            <person name="Sanchez-Perez R."/>
            <person name="Pavan S."/>
            <person name="Mazzeo R."/>
            <person name="Moldovan C."/>
            <person name="Aiese Cigliano R."/>
            <person name="Del Cueto J."/>
            <person name="Ricciardi F."/>
            <person name="Lotti C."/>
            <person name="Ricciardi L."/>
            <person name="Dicenta F."/>
            <person name="Lopez-Marques R.L."/>
            <person name="Lindberg Moller B."/>
        </authorList>
    </citation>
    <scope>NUCLEOTIDE SEQUENCE</scope>
</reference>
<accession>A0A5H2XMS9</accession>
<dbReference type="AlphaFoldDB" id="A0A5H2XMS9"/>